<protein>
    <submittedName>
        <fullName evidence="2">DUF502 domain-containing protein</fullName>
    </submittedName>
</protein>
<dbReference type="EMBL" id="JACXLD010000001">
    <property type="protein sequence ID" value="MBD2857667.1"/>
    <property type="molecule type" value="Genomic_DNA"/>
</dbReference>
<evidence type="ECO:0000313" key="3">
    <source>
        <dbReference type="Proteomes" id="UP000610558"/>
    </source>
</evidence>
<evidence type="ECO:0000313" key="2">
    <source>
        <dbReference type="EMBL" id="MBD2857667.1"/>
    </source>
</evidence>
<dbReference type="AlphaFoldDB" id="A0A927C0L1"/>
<sequence length="210" mass="22790">MNRFKHFFGQSFIGGVLVIAPITVLLLALRWAVNVVQGLIAPLTGPLTKATHAPPLIIDVLVVILILLTCFVVGTLVATKTGSFLEGYFDKHLTRFAPGYRLIRDIFRQFLGNNENSPFSRGEVGLVQLYGPSSPAHATAIITSRHSNGWYTVFVPTGPNPTSGFVYHLPPECVTPRPDIKLDNAFKTIIACGAGSADLNLADTFNTKQV</sequence>
<comment type="caution">
    <text evidence="2">The sequence shown here is derived from an EMBL/GenBank/DDBJ whole genome shotgun (WGS) entry which is preliminary data.</text>
</comment>
<organism evidence="2 3">
    <name type="scientific">Spongiibacter pelagi</name>
    <dbReference type="NCBI Taxonomy" id="2760804"/>
    <lineage>
        <taxon>Bacteria</taxon>
        <taxon>Pseudomonadati</taxon>
        <taxon>Pseudomonadota</taxon>
        <taxon>Gammaproteobacteria</taxon>
        <taxon>Cellvibrionales</taxon>
        <taxon>Spongiibacteraceae</taxon>
        <taxon>Spongiibacter</taxon>
    </lineage>
</organism>
<dbReference type="Proteomes" id="UP000610558">
    <property type="component" value="Unassembled WGS sequence"/>
</dbReference>
<proteinExistence type="predicted"/>
<accession>A0A927C0L1</accession>
<keyword evidence="1" id="KW-1133">Transmembrane helix</keyword>
<keyword evidence="1" id="KW-0472">Membrane</keyword>
<feature type="transmembrane region" description="Helical" evidence="1">
    <location>
        <begin position="53"/>
        <end position="78"/>
    </location>
</feature>
<dbReference type="Pfam" id="PF04367">
    <property type="entry name" value="DUF502"/>
    <property type="match status" value="1"/>
</dbReference>
<name>A0A927C0L1_9GAMM</name>
<dbReference type="InterPro" id="IPR007462">
    <property type="entry name" value="COV1-like"/>
</dbReference>
<reference evidence="2" key="1">
    <citation type="submission" date="2020-09" db="EMBL/GenBank/DDBJ databases">
        <authorList>
            <person name="Yoon J.-W."/>
        </authorList>
    </citation>
    <scope>NUCLEOTIDE SEQUENCE</scope>
    <source>
        <strain evidence="2">KMU-158</strain>
    </source>
</reference>
<keyword evidence="1" id="KW-0812">Transmembrane</keyword>
<feature type="transmembrane region" description="Helical" evidence="1">
    <location>
        <begin position="12"/>
        <end position="33"/>
    </location>
</feature>
<keyword evidence="3" id="KW-1185">Reference proteome</keyword>
<evidence type="ECO:0000256" key="1">
    <source>
        <dbReference type="SAM" id="Phobius"/>
    </source>
</evidence>
<gene>
    <name evidence="2" type="ORF">IB286_01520</name>
</gene>